<dbReference type="CDD" id="cd06261">
    <property type="entry name" value="TM_PBP2"/>
    <property type="match status" value="1"/>
</dbReference>
<accession>A0A6J7AX08</accession>
<dbReference type="Gene3D" id="1.10.3720.10">
    <property type="entry name" value="MetI-like"/>
    <property type="match status" value="1"/>
</dbReference>
<dbReference type="PANTHER" id="PTHR43005">
    <property type="entry name" value="BLR7065 PROTEIN"/>
    <property type="match status" value="1"/>
</dbReference>
<protein>
    <submittedName>
        <fullName evidence="9">Unannotated protein</fullName>
    </submittedName>
</protein>
<evidence type="ECO:0000256" key="3">
    <source>
        <dbReference type="ARBA" id="ARBA00022475"/>
    </source>
</evidence>
<dbReference type="InterPro" id="IPR000515">
    <property type="entry name" value="MetI-like"/>
</dbReference>
<evidence type="ECO:0000256" key="4">
    <source>
        <dbReference type="ARBA" id="ARBA00022692"/>
    </source>
</evidence>
<evidence type="ECO:0000259" key="8">
    <source>
        <dbReference type="PROSITE" id="PS50928"/>
    </source>
</evidence>
<dbReference type="GO" id="GO:0005886">
    <property type="term" value="C:plasma membrane"/>
    <property type="evidence" value="ECO:0007669"/>
    <property type="project" value="UniProtKB-SubCell"/>
</dbReference>
<evidence type="ECO:0000256" key="2">
    <source>
        <dbReference type="ARBA" id="ARBA00022448"/>
    </source>
</evidence>
<feature type="transmembrane region" description="Helical" evidence="7">
    <location>
        <begin position="155"/>
        <end position="173"/>
    </location>
</feature>
<gene>
    <name evidence="9" type="ORF">UFOPK3227_00688</name>
</gene>
<keyword evidence="4 7" id="KW-0812">Transmembrane</keyword>
<keyword evidence="3" id="KW-1003">Cell membrane</keyword>
<feature type="domain" description="ABC transmembrane type-1" evidence="8">
    <location>
        <begin position="58"/>
        <end position="272"/>
    </location>
</feature>
<organism evidence="9">
    <name type="scientific">freshwater metagenome</name>
    <dbReference type="NCBI Taxonomy" id="449393"/>
    <lineage>
        <taxon>unclassified sequences</taxon>
        <taxon>metagenomes</taxon>
        <taxon>ecological metagenomes</taxon>
    </lineage>
</organism>
<dbReference type="EMBL" id="CAFAHD010000073">
    <property type="protein sequence ID" value="CAB4837666.1"/>
    <property type="molecule type" value="Genomic_DNA"/>
</dbReference>
<dbReference type="PROSITE" id="PS50928">
    <property type="entry name" value="ABC_TM1"/>
    <property type="match status" value="1"/>
</dbReference>
<evidence type="ECO:0000256" key="1">
    <source>
        <dbReference type="ARBA" id="ARBA00004651"/>
    </source>
</evidence>
<dbReference type="PANTHER" id="PTHR43005:SF1">
    <property type="entry name" value="SPERMIDINE_PUTRESCINE TRANSPORT SYSTEM PERMEASE PROTEIN"/>
    <property type="match status" value="1"/>
</dbReference>
<dbReference type="GO" id="GO:0055085">
    <property type="term" value="P:transmembrane transport"/>
    <property type="evidence" value="ECO:0007669"/>
    <property type="project" value="InterPro"/>
</dbReference>
<evidence type="ECO:0000256" key="7">
    <source>
        <dbReference type="SAM" id="Phobius"/>
    </source>
</evidence>
<evidence type="ECO:0000256" key="6">
    <source>
        <dbReference type="ARBA" id="ARBA00023136"/>
    </source>
</evidence>
<feature type="transmembrane region" description="Helical" evidence="7">
    <location>
        <begin position="95"/>
        <end position="116"/>
    </location>
</feature>
<dbReference type="InterPro" id="IPR035906">
    <property type="entry name" value="MetI-like_sf"/>
</dbReference>
<feature type="transmembrane region" description="Helical" evidence="7">
    <location>
        <begin position="246"/>
        <end position="272"/>
    </location>
</feature>
<dbReference type="SUPFAM" id="SSF161098">
    <property type="entry name" value="MetI-like"/>
    <property type="match status" value="1"/>
</dbReference>
<dbReference type="Pfam" id="PF00528">
    <property type="entry name" value="BPD_transp_1"/>
    <property type="match status" value="1"/>
</dbReference>
<name>A0A6J7AX08_9ZZZZ</name>
<sequence length="283" mass="31397">MLAPSFILLFALTLYPLIFAVRNAFFYWNLQTSPTPQMFVGLDNFKNAFTFTPFMASLRNTLLIAFIGIIIEITIGMFIALALSAKMPYLTFVRALLIMPTTIAPIIVGFMFRYMYWDVTGLIPWIAKTLHIPEPGAGYLGSTGTALPVILLADIWQWTPFFAIVLYAAIVSVDSEMIEAARVDGAGGIRVVWSIILPTIKPVMVVIVLLQFMKLFNIFDLVYVLTRGGPGDSTMTLSYSLFQQGLVNFNIGVAAAMTIMIVAILNILVFIYTKFVMKGAKLS</sequence>
<evidence type="ECO:0000256" key="5">
    <source>
        <dbReference type="ARBA" id="ARBA00022989"/>
    </source>
</evidence>
<dbReference type="AlphaFoldDB" id="A0A6J7AX08"/>
<proteinExistence type="predicted"/>
<feature type="transmembrane region" description="Helical" evidence="7">
    <location>
        <begin position="62"/>
        <end position="83"/>
    </location>
</feature>
<reference evidence="9" key="1">
    <citation type="submission" date="2020-05" db="EMBL/GenBank/DDBJ databases">
        <authorList>
            <person name="Chiriac C."/>
            <person name="Salcher M."/>
            <person name="Ghai R."/>
            <person name="Kavagutti S V."/>
        </authorList>
    </citation>
    <scope>NUCLEOTIDE SEQUENCE</scope>
</reference>
<comment type="subcellular location">
    <subcellularLocation>
        <location evidence="1">Cell membrane</location>
        <topology evidence="1">Multi-pass membrane protein</topology>
    </subcellularLocation>
</comment>
<evidence type="ECO:0000313" key="9">
    <source>
        <dbReference type="EMBL" id="CAB4837666.1"/>
    </source>
</evidence>
<keyword evidence="2" id="KW-0813">Transport</keyword>
<keyword evidence="5 7" id="KW-1133">Transmembrane helix</keyword>
<keyword evidence="6 7" id="KW-0472">Membrane</keyword>